<proteinExistence type="predicted"/>
<evidence type="ECO:0000313" key="1">
    <source>
        <dbReference type="EMBL" id="KAG4421798.1"/>
    </source>
</evidence>
<keyword evidence="2" id="KW-1185">Reference proteome</keyword>
<comment type="caution">
    <text evidence="1">The sequence shown here is derived from an EMBL/GenBank/DDBJ whole genome shotgun (WGS) entry which is preliminary data.</text>
</comment>
<gene>
    <name evidence="1" type="ORF">IFR04_005048</name>
</gene>
<evidence type="ECO:0008006" key="3">
    <source>
        <dbReference type="Google" id="ProtNLM"/>
    </source>
</evidence>
<reference evidence="1" key="1">
    <citation type="submission" date="2021-02" db="EMBL/GenBank/DDBJ databases">
        <title>Genome sequence Cadophora malorum strain M34.</title>
        <authorList>
            <person name="Stefanovic E."/>
            <person name="Vu D."/>
            <person name="Scully C."/>
            <person name="Dijksterhuis J."/>
            <person name="Roader J."/>
            <person name="Houbraken J."/>
        </authorList>
    </citation>
    <scope>NUCLEOTIDE SEQUENCE</scope>
    <source>
        <strain evidence="1">M34</strain>
    </source>
</reference>
<name>A0A8H7WBB9_9HELO</name>
<dbReference type="EMBL" id="JAFJYH010000059">
    <property type="protein sequence ID" value="KAG4421798.1"/>
    <property type="molecule type" value="Genomic_DNA"/>
</dbReference>
<organism evidence="1 2">
    <name type="scientific">Cadophora malorum</name>
    <dbReference type="NCBI Taxonomy" id="108018"/>
    <lineage>
        <taxon>Eukaryota</taxon>
        <taxon>Fungi</taxon>
        <taxon>Dikarya</taxon>
        <taxon>Ascomycota</taxon>
        <taxon>Pezizomycotina</taxon>
        <taxon>Leotiomycetes</taxon>
        <taxon>Helotiales</taxon>
        <taxon>Ploettnerulaceae</taxon>
        <taxon>Cadophora</taxon>
    </lineage>
</organism>
<dbReference type="InterPro" id="IPR011990">
    <property type="entry name" value="TPR-like_helical_dom_sf"/>
</dbReference>
<sequence>MQVLWSRAAQAKSSCSCRSCLHTATNVARRTTTAVGKRRVKVSDVFTACYSTILATAAVADMRVKEERRKEWDRVIAEAKAGTPTNDTKSGRFGAPEAAKLDTETTFLSKWKSTGQDEVHYKPMAVCGPASRHNSQLEVKLRKMGSRLEDEELSFVEEGPDLVLTAREPMKPMHLAKMQDMIARLAYKFLAESKIFTGQFLQGNSDVQLQTMQMKDRLQSLMEGFSNLPSYEWKDVDEVHDQRDALNRSLHTLCRNTKPNDRDAINLMLAKISYNMLVSTSPPSIVTYNVLLAEFTRLGEPHLAQIVVDSFMHDSKFKPSRTTVKLILDHYRSKKDPNGFRSIILRMRATRGKEPDVAPDMRIRKRKVKDLVKLSVQEWAMNTKTIHRAQALHEKTPRNAAIFDSVIRGCLEMKGVQLAVRQIRSAFREGHQVHQDTLCSVIRACVDQANFSVGVKLLRNILSLWEDGVGYMATVYTEDLRQLIHQLLVMCGFDTSLGSKNDLPIKASWDALQDLLYYMHLESISEAIGRCADLTASLSKSLGLTGPVDAVRPELQGTPKAQQTRDIDVALQMVVNYAAERQLRADHQRNLEIASRWLRLAALDFVMRTRQKRIQHVESELTAMLYCRLSDEKKARYDAAVSLLNSRPPSLAFVEKRHLLLRFRKPEQHLSKEVATAMEQSNLPTEMEPVQMKEVALRPYDAASSRPAIRLSARPHRSSFPMPMPLEAMRTKAELDVAAAS</sequence>
<dbReference type="Gene3D" id="1.25.40.10">
    <property type="entry name" value="Tetratricopeptide repeat domain"/>
    <property type="match status" value="1"/>
</dbReference>
<evidence type="ECO:0000313" key="2">
    <source>
        <dbReference type="Proteomes" id="UP000664132"/>
    </source>
</evidence>
<dbReference type="AlphaFoldDB" id="A0A8H7WBB9"/>
<protein>
    <recommendedName>
        <fullName evidence="3">Pentatricopeptide repeat domain-containing protein</fullName>
    </recommendedName>
</protein>
<dbReference type="Proteomes" id="UP000664132">
    <property type="component" value="Unassembled WGS sequence"/>
</dbReference>
<accession>A0A8H7WBB9</accession>
<dbReference type="OrthoDB" id="185373at2759"/>